<dbReference type="SUPFAM" id="SSF53850">
    <property type="entry name" value="Periplasmic binding protein-like II"/>
    <property type="match status" value="1"/>
</dbReference>
<evidence type="ECO:0000313" key="7">
    <source>
        <dbReference type="EMBL" id="WMN19301.1"/>
    </source>
</evidence>
<name>A0A7X1PIL2_9PSED</name>
<keyword evidence="2" id="KW-0805">Transcription regulation</keyword>
<dbReference type="InterPro" id="IPR037402">
    <property type="entry name" value="YidZ_PBP2"/>
</dbReference>
<evidence type="ECO:0000256" key="2">
    <source>
        <dbReference type="ARBA" id="ARBA00023015"/>
    </source>
</evidence>
<evidence type="ECO:0000313" key="8">
    <source>
        <dbReference type="Proteomes" id="UP000486534"/>
    </source>
</evidence>
<dbReference type="PANTHER" id="PTHR30118">
    <property type="entry name" value="HTH-TYPE TRANSCRIPTIONAL REGULATOR LEUO-RELATED"/>
    <property type="match status" value="1"/>
</dbReference>
<dbReference type="Pfam" id="PF00126">
    <property type="entry name" value="HTH_1"/>
    <property type="match status" value="1"/>
</dbReference>
<dbReference type="Gene3D" id="3.40.190.10">
    <property type="entry name" value="Periplasmic binding protein-like II"/>
    <property type="match status" value="2"/>
</dbReference>
<dbReference type="InterPro" id="IPR000847">
    <property type="entry name" value="LysR_HTH_N"/>
</dbReference>
<dbReference type="InterPro" id="IPR036388">
    <property type="entry name" value="WH-like_DNA-bd_sf"/>
</dbReference>
<dbReference type="PANTHER" id="PTHR30118:SF15">
    <property type="entry name" value="TRANSCRIPTIONAL REGULATORY PROTEIN"/>
    <property type="match status" value="1"/>
</dbReference>
<comment type="similarity">
    <text evidence="1">Belongs to the LysR transcriptional regulatory family.</text>
</comment>
<evidence type="ECO:0000256" key="3">
    <source>
        <dbReference type="ARBA" id="ARBA00023125"/>
    </source>
</evidence>
<feature type="domain" description="HTH lysR-type" evidence="5">
    <location>
        <begin position="10"/>
        <end position="67"/>
    </location>
</feature>
<reference evidence="7 9" key="2">
    <citation type="journal article" date="2023" name="Access Microbiol">
        <title>The genome of a steinernematid-associated Pseudomonas piscis bacterium encodes the biosynthesis of insect toxins.</title>
        <authorList>
            <person name="Awori R.M."/>
            <person name="Hendre P."/>
            <person name="Amugune N.O."/>
        </authorList>
    </citation>
    <scope>NUCLEOTIDE SEQUENCE [LARGE SCALE GENOMIC DNA]</scope>
    <source>
        <strain evidence="7 9">75</strain>
    </source>
</reference>
<dbReference type="Proteomes" id="UP001237292">
    <property type="component" value="Chromosome"/>
</dbReference>
<keyword evidence="9" id="KW-1185">Reference proteome</keyword>
<proteinExistence type="inferred from homology"/>
<gene>
    <name evidence="6" type="ORF">GDH07_05875</name>
    <name evidence="7" type="ORF">QL104_07810</name>
</gene>
<dbReference type="CDD" id="cd08417">
    <property type="entry name" value="PBP2_Nitroaromatics_like"/>
    <property type="match status" value="1"/>
</dbReference>
<dbReference type="EMBL" id="WHUV01000001">
    <property type="protein sequence ID" value="MQA52854.1"/>
    <property type="molecule type" value="Genomic_DNA"/>
</dbReference>
<protein>
    <submittedName>
        <fullName evidence="6">LysR family transcriptional regulator</fullName>
    </submittedName>
</protein>
<dbReference type="Gene3D" id="1.10.10.10">
    <property type="entry name" value="Winged helix-like DNA-binding domain superfamily/Winged helix DNA-binding domain"/>
    <property type="match status" value="1"/>
</dbReference>
<keyword evidence="4" id="KW-0804">Transcription</keyword>
<dbReference type="RefSeq" id="WP_031321117.1">
    <property type="nucleotide sequence ID" value="NZ_AVOY01000165.1"/>
</dbReference>
<dbReference type="PROSITE" id="PS50931">
    <property type="entry name" value="HTH_LYSR"/>
    <property type="match status" value="1"/>
</dbReference>
<dbReference type="Pfam" id="PF03466">
    <property type="entry name" value="LysR_substrate"/>
    <property type="match status" value="1"/>
</dbReference>
<evidence type="ECO:0000256" key="1">
    <source>
        <dbReference type="ARBA" id="ARBA00009437"/>
    </source>
</evidence>
<dbReference type="SUPFAM" id="SSF46785">
    <property type="entry name" value="Winged helix' DNA-binding domain"/>
    <property type="match status" value="1"/>
</dbReference>
<dbReference type="InterPro" id="IPR050389">
    <property type="entry name" value="LysR-type_TF"/>
</dbReference>
<evidence type="ECO:0000256" key="4">
    <source>
        <dbReference type="ARBA" id="ARBA00023163"/>
    </source>
</evidence>
<dbReference type="InterPro" id="IPR005119">
    <property type="entry name" value="LysR_subst-bd"/>
</dbReference>
<evidence type="ECO:0000313" key="9">
    <source>
        <dbReference type="Proteomes" id="UP001237292"/>
    </source>
</evidence>
<dbReference type="Proteomes" id="UP000486534">
    <property type="component" value="Unassembled WGS sequence"/>
</dbReference>
<dbReference type="GO" id="GO:0003677">
    <property type="term" value="F:DNA binding"/>
    <property type="evidence" value="ECO:0007669"/>
    <property type="project" value="UniProtKB-KW"/>
</dbReference>
<dbReference type="EMBL" id="CP133164">
    <property type="protein sequence ID" value="WMN19301.1"/>
    <property type="molecule type" value="Genomic_DNA"/>
</dbReference>
<dbReference type="GO" id="GO:0003700">
    <property type="term" value="F:DNA-binding transcription factor activity"/>
    <property type="evidence" value="ECO:0007669"/>
    <property type="project" value="InterPro"/>
</dbReference>
<accession>A0A7X1PIL2</accession>
<sequence length="312" mass="35086">MLISNVLRKLDMQDLMVFVAVYEQSSVTGVSETLCVSQSTVSYCLKKLRTGFQDELFIHTRTGMRPTYKATSMYSHVLRILESINLCHSGVPAFDPTHQAVTFNLCAPEYFELLILPRLLKGFDYADLPVTVNVQKLEADIPVDELRDGSLDLVICFGPNFHRSHADLQSQVLLEDELVCVFDKRATPPTQARFSLQSFVERRHVFPTPWTSDSNMVDGWLARQARKRQIAARSNSYSAALKMITGTDFILTLPRRIQALLANEAVFNHCEAPAGLPGFTLDMQWSQASDQDSAQAWLREQVVKVCAEPGLL</sequence>
<organism evidence="6 8">
    <name type="scientific">Pseudomonas piscis</name>
    <dbReference type="NCBI Taxonomy" id="2614538"/>
    <lineage>
        <taxon>Bacteria</taxon>
        <taxon>Pseudomonadati</taxon>
        <taxon>Pseudomonadota</taxon>
        <taxon>Gammaproteobacteria</taxon>
        <taxon>Pseudomonadales</taxon>
        <taxon>Pseudomonadaceae</taxon>
        <taxon>Pseudomonas</taxon>
    </lineage>
</organism>
<reference evidence="6 8" key="1">
    <citation type="submission" date="2019-10" db="EMBL/GenBank/DDBJ databases">
        <title>Pseudomonas dajingensis sp. nov., isolated from the profound head ulcers of farmed Murray cod (Maccullochella peelii peelii).</title>
        <authorList>
            <person name="Liu Y."/>
        </authorList>
    </citation>
    <scope>NUCLEOTIDE SEQUENCE [LARGE SCALE GENOMIC DNA]</scope>
    <source>
        <strain evidence="6 8">MC042</strain>
    </source>
</reference>
<evidence type="ECO:0000259" key="5">
    <source>
        <dbReference type="PROSITE" id="PS50931"/>
    </source>
</evidence>
<dbReference type="AlphaFoldDB" id="A0A7X1PIL2"/>
<dbReference type="InterPro" id="IPR036390">
    <property type="entry name" value="WH_DNA-bd_sf"/>
</dbReference>
<keyword evidence="3" id="KW-0238">DNA-binding</keyword>
<evidence type="ECO:0000313" key="6">
    <source>
        <dbReference type="EMBL" id="MQA52854.1"/>
    </source>
</evidence>